<feature type="chain" id="PRO_5003716568" description="PEGA domain-containing protein" evidence="1">
    <location>
        <begin position="20"/>
        <end position="546"/>
    </location>
</feature>
<evidence type="ECO:0000313" key="4">
    <source>
        <dbReference type="Proteomes" id="UP000003089"/>
    </source>
</evidence>
<evidence type="ECO:0000313" key="3">
    <source>
        <dbReference type="EMBL" id="EIY45005.1"/>
    </source>
</evidence>
<organism evidence="3 4">
    <name type="scientific">Bacteroides nordii CL02T12C05</name>
    <dbReference type="NCBI Taxonomy" id="997884"/>
    <lineage>
        <taxon>Bacteria</taxon>
        <taxon>Pseudomonadati</taxon>
        <taxon>Bacteroidota</taxon>
        <taxon>Bacteroidia</taxon>
        <taxon>Bacteroidales</taxon>
        <taxon>Bacteroidaceae</taxon>
        <taxon>Bacteroides</taxon>
    </lineage>
</organism>
<comment type="caution">
    <text evidence="3">The sequence shown here is derived from an EMBL/GenBank/DDBJ whole genome shotgun (WGS) entry which is preliminary data.</text>
</comment>
<feature type="domain" description="PEGA" evidence="2">
    <location>
        <begin position="152"/>
        <end position="212"/>
    </location>
</feature>
<proteinExistence type="predicted"/>
<dbReference type="PATRIC" id="fig|997884.3.peg.3753"/>
<accession>I8X2C2</accession>
<dbReference type="eggNOG" id="ENOG50302MY">
    <property type="taxonomic scope" value="Bacteria"/>
</dbReference>
<dbReference type="RefSeq" id="WP_007486933.1">
    <property type="nucleotide sequence ID" value="NZ_JH724316.1"/>
</dbReference>
<dbReference type="HOGENOM" id="CLU_498444_0_0_10"/>
<sequence length="546" mass="60219">MKKLIMGLLLMIAAVSVSAQLKYVPGSFRCLSFQAKNGDMGKGDVTYEYLKAQWPMDDNGSPAALLIVKFRNMLPEESRKFVTYFSAGCNKAAEEFPAADKHPEAYWLYVTAGDLIEITFNNPGHGACKVGPFKLEEKKIYEIVLENEKMQDISFNSIPGGATVMLDGEYVGVTPCEKKQATYGKHTVALTLDGLTKEEEINVSDERAYFDYDMRKTHSMSLSSELEGTLLEVDGKPYGRLPRASVILSYGPHTLVAVQGNIRDTLQLNVNEHSRMSHNFSMKEKKAVAIFAKYGGENVEADIDINNERLDNCKTPYTVNLPYGMHDISVSYMGRSNSKRFKVGDRTSSICSIELPDGVTKAKRSKELHTADSSLGQKHYWNNVDRKWVIGISAAAVYKNLVDFSTIGCQVGVRARTNFGKSKLGLYTGAFYEYSTGVNLMSGEADQHAFYVPAHLNWHASKIFNLSAGIGLNYDEMSFTSGYSGGSTGNLDYYCGQLSLLGEVGCNVQLKKFLLEFQCSYGGNVVVIEGDGGSLLKLSLGLSYAF</sequence>
<evidence type="ECO:0000256" key="1">
    <source>
        <dbReference type="SAM" id="SignalP"/>
    </source>
</evidence>
<keyword evidence="1" id="KW-0732">Signal</keyword>
<feature type="signal peptide" evidence="1">
    <location>
        <begin position="1"/>
        <end position="19"/>
    </location>
</feature>
<gene>
    <name evidence="3" type="ORF">HMPREF1068_03658</name>
</gene>
<dbReference type="STRING" id="997884.HMPREF1068_03658"/>
<dbReference type="AlphaFoldDB" id="I8X2C2"/>
<protein>
    <recommendedName>
        <fullName evidence="2">PEGA domain-containing protein</fullName>
    </recommendedName>
</protein>
<dbReference type="InterPro" id="IPR013229">
    <property type="entry name" value="PEGA"/>
</dbReference>
<reference evidence="3 4" key="1">
    <citation type="submission" date="2012-02" db="EMBL/GenBank/DDBJ databases">
        <title>The Genome Sequence of Bacteroides nordii CL02T12C05.</title>
        <authorList>
            <consortium name="The Broad Institute Genome Sequencing Platform"/>
            <person name="Earl A."/>
            <person name="Ward D."/>
            <person name="Feldgarden M."/>
            <person name="Gevers D."/>
            <person name="Zitomersky N.L."/>
            <person name="Coyne M.J."/>
            <person name="Comstock L.E."/>
            <person name="Young S.K."/>
            <person name="Zeng Q."/>
            <person name="Gargeya S."/>
            <person name="Fitzgerald M."/>
            <person name="Haas B."/>
            <person name="Abouelleil A."/>
            <person name="Alvarado L."/>
            <person name="Arachchi H.M."/>
            <person name="Berlin A."/>
            <person name="Chapman S.B."/>
            <person name="Gearin G."/>
            <person name="Goldberg J."/>
            <person name="Griggs A."/>
            <person name="Gujja S."/>
            <person name="Hansen M."/>
            <person name="Heiman D."/>
            <person name="Howarth C."/>
            <person name="Larimer J."/>
            <person name="Lui A."/>
            <person name="MacDonald P.J.P."/>
            <person name="McCowen C."/>
            <person name="Montmayeur A."/>
            <person name="Murphy C."/>
            <person name="Neiman D."/>
            <person name="Pearson M."/>
            <person name="Priest M."/>
            <person name="Roberts A."/>
            <person name="Saif S."/>
            <person name="Shea T."/>
            <person name="Sisk P."/>
            <person name="Stolte C."/>
            <person name="Sykes S."/>
            <person name="Wortman J."/>
            <person name="Nusbaum C."/>
            <person name="Birren B."/>
        </authorList>
    </citation>
    <scope>NUCLEOTIDE SEQUENCE [LARGE SCALE GENOMIC DNA]</scope>
    <source>
        <strain evidence="3 4">CL02T12C05</strain>
    </source>
</reference>
<dbReference type="EMBL" id="AGXS01000025">
    <property type="protein sequence ID" value="EIY45005.1"/>
    <property type="molecule type" value="Genomic_DNA"/>
</dbReference>
<name>I8X2C2_9BACE</name>
<keyword evidence="4" id="KW-1185">Reference proteome</keyword>
<dbReference type="Proteomes" id="UP000003089">
    <property type="component" value="Unassembled WGS sequence"/>
</dbReference>
<dbReference type="Pfam" id="PF08308">
    <property type="entry name" value="PEGA"/>
    <property type="match status" value="1"/>
</dbReference>
<evidence type="ECO:0000259" key="2">
    <source>
        <dbReference type="Pfam" id="PF08308"/>
    </source>
</evidence>